<organism evidence="1 2">
    <name type="scientific">Pseudoalteromonas citrea</name>
    <dbReference type="NCBI Taxonomy" id="43655"/>
    <lineage>
        <taxon>Bacteria</taxon>
        <taxon>Pseudomonadati</taxon>
        <taxon>Pseudomonadota</taxon>
        <taxon>Gammaproteobacteria</taxon>
        <taxon>Alteromonadales</taxon>
        <taxon>Pseudoalteromonadaceae</taxon>
        <taxon>Pseudoalteromonas</taxon>
    </lineage>
</organism>
<dbReference type="RefSeq" id="WP_010365980.1">
    <property type="nucleotide sequence ID" value="NZ_AHBZ03000023.1"/>
</dbReference>
<reference evidence="1" key="1">
    <citation type="journal article" date="2012" name="J. Bacteriol.">
        <title>Genome sequences of type strains of seven species of the marine bacterium Pseudoalteromonas.</title>
        <authorList>
            <person name="Xie B.B."/>
            <person name="Shu Y.L."/>
            <person name="Qin Q.L."/>
            <person name="Rong J.C."/>
            <person name="Zhang X.Y."/>
            <person name="Chen X.L."/>
            <person name="Shi M."/>
            <person name="He H.L."/>
            <person name="Zhou B.C."/>
            <person name="Zhang Y.Z."/>
        </authorList>
    </citation>
    <scope>NUCLEOTIDE SEQUENCE</scope>
    <source>
        <strain evidence="1">DSM 8771</strain>
    </source>
</reference>
<dbReference type="AlphaFoldDB" id="A0AAD4AGI7"/>
<comment type="caution">
    <text evidence="1">The sequence shown here is derived from an EMBL/GenBank/DDBJ whole genome shotgun (WGS) entry which is preliminary data.</text>
</comment>
<dbReference type="EMBL" id="AHBZ03000023">
    <property type="protein sequence ID" value="KAF7767753.1"/>
    <property type="molecule type" value="Genomic_DNA"/>
</dbReference>
<dbReference type="Proteomes" id="UP000016487">
    <property type="component" value="Unassembled WGS sequence"/>
</dbReference>
<name>A0AAD4AGI7_9GAMM</name>
<gene>
    <name evidence="1" type="ORF">PCIT_a3841</name>
</gene>
<reference evidence="1" key="2">
    <citation type="submission" date="2015-03" db="EMBL/GenBank/DDBJ databases">
        <title>Genome sequence of Pseudoalteromonas citrea.</title>
        <authorList>
            <person name="Xie B.-B."/>
            <person name="Rong J.-C."/>
            <person name="Qin Q.-L."/>
            <person name="Zhang Y.-Z."/>
        </authorList>
    </citation>
    <scope>NUCLEOTIDE SEQUENCE</scope>
    <source>
        <strain evidence="1">DSM 8771</strain>
    </source>
</reference>
<accession>A0AAD4AGI7</accession>
<dbReference type="CDD" id="cd16387">
    <property type="entry name" value="ParB_N_Srx"/>
    <property type="match status" value="1"/>
</dbReference>
<proteinExistence type="predicted"/>
<sequence>MFNDRDSLILATLNNSEKLHSESFEYKSLFLSLITPDETNARFLPSIFIENEHARLFSERKMTKKQLIDLYDAQEKVIIGKGCIINCLKYGTNSWKKANHTVDSIIELGENISVSEMIQVPTLYPIDNSQYQILTGHRRFFAMIFIYGLDHAAQFKVYDAKPVLYKVKQFQENASREDLPQYGKLQAFLSAMLEIEGLDSARLKIGQKKLTVKEKAKNLGISMGAFDNYNVLTRYPEIIKAYANGLNASFLKVKKIILECEYNHKSEFNKKLINQSDKKIISEKILEKLSGKKQLVCKPVQFHIKNISSVNTLKKLLFTDVSKVTPGFDWDSLDWDDVDAVNKVLINLVDDISS</sequence>
<protein>
    <recommendedName>
        <fullName evidence="3">ParB/Sulfiredoxin domain-containing protein</fullName>
    </recommendedName>
</protein>
<evidence type="ECO:0000313" key="2">
    <source>
        <dbReference type="Proteomes" id="UP000016487"/>
    </source>
</evidence>
<evidence type="ECO:0000313" key="1">
    <source>
        <dbReference type="EMBL" id="KAF7767753.1"/>
    </source>
</evidence>
<evidence type="ECO:0008006" key="3">
    <source>
        <dbReference type="Google" id="ProtNLM"/>
    </source>
</evidence>